<gene>
    <name evidence="1" type="ORF">GCM10010251_39970</name>
</gene>
<accession>A0A918CF53</accession>
<dbReference type="EMBL" id="BMSX01000008">
    <property type="protein sequence ID" value="GGR19787.1"/>
    <property type="molecule type" value="Genomic_DNA"/>
</dbReference>
<sequence>MDADQVAFMEDLTGDWIWAFDPNQSNVAYEGDSIGNLNRTPEGLAELLVHATVRSVILLSNSGRLGAQVPNEALPQVLNSMECVGFGGWKWPRPGYRIFMADSLLAEVGPAVDPQAPWLSRAGYSAVRIAGLSDSVLTYLDSFSTVTWIDTGPDV</sequence>
<evidence type="ECO:0000313" key="2">
    <source>
        <dbReference type="Proteomes" id="UP000658320"/>
    </source>
</evidence>
<evidence type="ECO:0000313" key="1">
    <source>
        <dbReference type="EMBL" id="GGR19787.1"/>
    </source>
</evidence>
<reference evidence="1" key="2">
    <citation type="submission" date="2020-09" db="EMBL/GenBank/DDBJ databases">
        <authorList>
            <person name="Sun Q."/>
            <person name="Ohkuma M."/>
        </authorList>
    </citation>
    <scope>NUCLEOTIDE SEQUENCE</scope>
    <source>
        <strain evidence="1">JCM 4346</strain>
    </source>
</reference>
<proteinExistence type="predicted"/>
<protein>
    <submittedName>
        <fullName evidence="1">Uncharacterized protein</fullName>
    </submittedName>
</protein>
<keyword evidence="2" id="KW-1185">Reference proteome</keyword>
<reference evidence="1" key="1">
    <citation type="journal article" date="2014" name="Int. J. Syst. Evol. Microbiol.">
        <title>Complete genome sequence of Corynebacterium casei LMG S-19264T (=DSM 44701T), isolated from a smear-ripened cheese.</title>
        <authorList>
            <consortium name="US DOE Joint Genome Institute (JGI-PGF)"/>
            <person name="Walter F."/>
            <person name="Albersmeier A."/>
            <person name="Kalinowski J."/>
            <person name="Ruckert C."/>
        </authorList>
    </citation>
    <scope>NUCLEOTIDE SEQUENCE</scope>
    <source>
        <strain evidence="1">JCM 4346</strain>
    </source>
</reference>
<organism evidence="1 2">
    <name type="scientific">Streptomyces aurantiogriseus</name>
    <dbReference type="NCBI Taxonomy" id="66870"/>
    <lineage>
        <taxon>Bacteria</taxon>
        <taxon>Bacillati</taxon>
        <taxon>Actinomycetota</taxon>
        <taxon>Actinomycetes</taxon>
        <taxon>Kitasatosporales</taxon>
        <taxon>Streptomycetaceae</taxon>
        <taxon>Streptomyces</taxon>
    </lineage>
</organism>
<dbReference type="Proteomes" id="UP000658320">
    <property type="component" value="Unassembled WGS sequence"/>
</dbReference>
<name>A0A918CF53_9ACTN</name>
<dbReference type="AlphaFoldDB" id="A0A918CF53"/>
<comment type="caution">
    <text evidence="1">The sequence shown here is derived from an EMBL/GenBank/DDBJ whole genome shotgun (WGS) entry which is preliminary data.</text>
</comment>